<organism evidence="9 10">
    <name type="scientific">Thelonectria olida</name>
    <dbReference type="NCBI Taxonomy" id="1576542"/>
    <lineage>
        <taxon>Eukaryota</taxon>
        <taxon>Fungi</taxon>
        <taxon>Dikarya</taxon>
        <taxon>Ascomycota</taxon>
        <taxon>Pezizomycotina</taxon>
        <taxon>Sordariomycetes</taxon>
        <taxon>Hypocreomycetidae</taxon>
        <taxon>Hypocreales</taxon>
        <taxon>Nectriaceae</taxon>
        <taxon>Thelonectria</taxon>
    </lineage>
</organism>
<reference evidence="9 10" key="1">
    <citation type="journal article" date="2021" name="Nat. Commun.">
        <title>Genetic determinants of endophytism in the Arabidopsis root mycobiome.</title>
        <authorList>
            <person name="Mesny F."/>
            <person name="Miyauchi S."/>
            <person name="Thiergart T."/>
            <person name="Pickel B."/>
            <person name="Atanasova L."/>
            <person name="Karlsson M."/>
            <person name="Huettel B."/>
            <person name="Barry K.W."/>
            <person name="Haridas S."/>
            <person name="Chen C."/>
            <person name="Bauer D."/>
            <person name="Andreopoulos W."/>
            <person name="Pangilinan J."/>
            <person name="LaButti K."/>
            <person name="Riley R."/>
            <person name="Lipzen A."/>
            <person name="Clum A."/>
            <person name="Drula E."/>
            <person name="Henrissat B."/>
            <person name="Kohler A."/>
            <person name="Grigoriev I.V."/>
            <person name="Martin F.M."/>
            <person name="Hacquard S."/>
        </authorList>
    </citation>
    <scope>NUCLEOTIDE SEQUENCE [LARGE SCALE GENOMIC DNA]</scope>
    <source>
        <strain evidence="9 10">MPI-CAGE-CH-0241</strain>
    </source>
</reference>
<evidence type="ECO:0000256" key="3">
    <source>
        <dbReference type="ARBA" id="ARBA00022989"/>
    </source>
</evidence>
<evidence type="ECO:0000256" key="6">
    <source>
        <dbReference type="SAM" id="MobiDB-lite"/>
    </source>
</evidence>
<evidence type="ECO:0000259" key="8">
    <source>
        <dbReference type="Pfam" id="PF20684"/>
    </source>
</evidence>
<comment type="subcellular location">
    <subcellularLocation>
        <location evidence="1">Membrane</location>
        <topology evidence="1">Multi-pass membrane protein</topology>
    </subcellularLocation>
</comment>
<feature type="domain" description="Rhodopsin" evidence="8">
    <location>
        <begin position="33"/>
        <end position="280"/>
    </location>
</feature>
<protein>
    <recommendedName>
        <fullName evidence="8">Rhodopsin domain-containing protein</fullName>
    </recommendedName>
</protein>
<sequence>MDDVTYFSNKNIAAIVLVPHAIFSVIATVFVGLRIYTSRKVTRVPWQTDEYVSIAALIANHIMIVCEGIGESVGLGSNMIAIETNFPGGVSRFLKGILALEIAYGIACPLSKMAVLAMYYRIFSSSRVIRWCGYGIGSMLVGWGVAVIVVSIFTCNPVQAFWNPTMPRTCINSSNFYIGITVPNIIFDVLTVLLPIHKIWQLQMNKEKKLALTGVFLLGGSVVLASVARLVLFCIYRPGAGASGNNISQTVIFPHTASALETCLAIIGACLPPCAPLFKRVFGRVVTSVSGDRGKSSNRLSKNVHSLVTIGRVSNRSASHPQGSNLRVDGSFERLGDGSSHDSMDDLCVDGHHLQNIRKA</sequence>
<evidence type="ECO:0000313" key="9">
    <source>
        <dbReference type="EMBL" id="KAH6885934.1"/>
    </source>
</evidence>
<accession>A0A9P8W003</accession>
<evidence type="ECO:0000256" key="4">
    <source>
        <dbReference type="ARBA" id="ARBA00023136"/>
    </source>
</evidence>
<keyword evidence="10" id="KW-1185">Reference proteome</keyword>
<proteinExistence type="inferred from homology"/>
<name>A0A9P8W003_9HYPO</name>
<feature type="transmembrane region" description="Helical" evidence="7">
    <location>
        <begin position="174"/>
        <end position="197"/>
    </location>
</feature>
<dbReference type="EMBL" id="JAGPYM010000017">
    <property type="protein sequence ID" value="KAH6885934.1"/>
    <property type="molecule type" value="Genomic_DNA"/>
</dbReference>
<dbReference type="PANTHER" id="PTHR33048:SF47">
    <property type="entry name" value="INTEGRAL MEMBRANE PROTEIN-RELATED"/>
    <property type="match status" value="1"/>
</dbReference>
<feature type="transmembrane region" description="Helical" evidence="7">
    <location>
        <begin position="209"/>
        <end position="232"/>
    </location>
</feature>
<evidence type="ECO:0000256" key="5">
    <source>
        <dbReference type="ARBA" id="ARBA00038359"/>
    </source>
</evidence>
<dbReference type="InterPro" id="IPR052337">
    <property type="entry name" value="SAT4-like"/>
</dbReference>
<dbReference type="PANTHER" id="PTHR33048">
    <property type="entry name" value="PTH11-LIKE INTEGRAL MEMBRANE PROTEIN (AFU_ORTHOLOGUE AFUA_5G11245)"/>
    <property type="match status" value="1"/>
</dbReference>
<feature type="transmembrane region" description="Helical" evidence="7">
    <location>
        <begin position="96"/>
        <end position="119"/>
    </location>
</feature>
<dbReference type="AlphaFoldDB" id="A0A9P8W003"/>
<feature type="transmembrane region" description="Helical" evidence="7">
    <location>
        <begin position="131"/>
        <end position="154"/>
    </location>
</feature>
<keyword evidence="3 7" id="KW-1133">Transmembrane helix</keyword>
<evidence type="ECO:0000256" key="1">
    <source>
        <dbReference type="ARBA" id="ARBA00004141"/>
    </source>
</evidence>
<feature type="transmembrane region" description="Helical" evidence="7">
    <location>
        <begin position="12"/>
        <end position="33"/>
    </location>
</feature>
<evidence type="ECO:0000256" key="2">
    <source>
        <dbReference type="ARBA" id="ARBA00022692"/>
    </source>
</evidence>
<dbReference type="OrthoDB" id="5421689at2759"/>
<keyword evidence="4 7" id="KW-0472">Membrane</keyword>
<dbReference type="InterPro" id="IPR049326">
    <property type="entry name" value="Rhodopsin_dom_fungi"/>
</dbReference>
<dbReference type="Proteomes" id="UP000777438">
    <property type="component" value="Unassembled WGS sequence"/>
</dbReference>
<dbReference type="GO" id="GO:0016020">
    <property type="term" value="C:membrane"/>
    <property type="evidence" value="ECO:0007669"/>
    <property type="project" value="UniProtKB-SubCell"/>
</dbReference>
<comment type="similarity">
    <text evidence="5">Belongs to the SAT4 family.</text>
</comment>
<evidence type="ECO:0000256" key="7">
    <source>
        <dbReference type="SAM" id="Phobius"/>
    </source>
</evidence>
<gene>
    <name evidence="9" type="ORF">B0T10DRAFT_608354</name>
</gene>
<feature type="compositionally biased region" description="Polar residues" evidence="6">
    <location>
        <begin position="315"/>
        <end position="325"/>
    </location>
</feature>
<evidence type="ECO:0000313" key="10">
    <source>
        <dbReference type="Proteomes" id="UP000777438"/>
    </source>
</evidence>
<feature type="region of interest" description="Disordered" evidence="6">
    <location>
        <begin position="315"/>
        <end position="338"/>
    </location>
</feature>
<dbReference type="Pfam" id="PF20684">
    <property type="entry name" value="Fung_rhodopsin"/>
    <property type="match status" value="1"/>
</dbReference>
<keyword evidence="2 7" id="KW-0812">Transmembrane</keyword>
<comment type="caution">
    <text evidence="9">The sequence shown here is derived from an EMBL/GenBank/DDBJ whole genome shotgun (WGS) entry which is preliminary data.</text>
</comment>